<dbReference type="AlphaFoldDB" id="A3ZPB6"/>
<gene>
    <name evidence="1" type="ORF">DSM3645_28472</name>
</gene>
<name>A3ZPB6_9BACT</name>
<accession>A3ZPB6</accession>
<dbReference type="STRING" id="314230.DSM3645_28472"/>
<evidence type="ECO:0000313" key="1">
    <source>
        <dbReference type="EMBL" id="EAQ81594.1"/>
    </source>
</evidence>
<dbReference type="EMBL" id="AANZ01000004">
    <property type="protein sequence ID" value="EAQ81594.1"/>
    <property type="molecule type" value="Genomic_DNA"/>
</dbReference>
<protein>
    <submittedName>
        <fullName evidence="1">Uncharacterized protein</fullName>
    </submittedName>
</protein>
<sequence>MIVGIDMHGPAAPQGGREMETCKLAAYVDKFLGEFRVEILDTSVDLGDIGAEPIQFRIP</sequence>
<dbReference type="Proteomes" id="UP000004358">
    <property type="component" value="Unassembled WGS sequence"/>
</dbReference>
<evidence type="ECO:0000313" key="2">
    <source>
        <dbReference type="Proteomes" id="UP000004358"/>
    </source>
</evidence>
<organism evidence="1 2">
    <name type="scientific">Blastopirellula marina DSM 3645</name>
    <dbReference type="NCBI Taxonomy" id="314230"/>
    <lineage>
        <taxon>Bacteria</taxon>
        <taxon>Pseudomonadati</taxon>
        <taxon>Planctomycetota</taxon>
        <taxon>Planctomycetia</taxon>
        <taxon>Pirellulales</taxon>
        <taxon>Pirellulaceae</taxon>
        <taxon>Blastopirellula</taxon>
    </lineage>
</organism>
<reference evidence="1 2" key="1">
    <citation type="submission" date="2006-02" db="EMBL/GenBank/DDBJ databases">
        <authorList>
            <person name="Amann R."/>
            <person name="Ferriera S."/>
            <person name="Johnson J."/>
            <person name="Kravitz S."/>
            <person name="Halpern A."/>
            <person name="Remington K."/>
            <person name="Beeson K."/>
            <person name="Tran B."/>
            <person name="Rogers Y.-H."/>
            <person name="Friedman R."/>
            <person name="Venter J.C."/>
        </authorList>
    </citation>
    <scope>NUCLEOTIDE SEQUENCE [LARGE SCALE GENOMIC DNA]</scope>
    <source>
        <strain evidence="1 2">DSM 3645</strain>
    </source>
</reference>
<proteinExistence type="predicted"/>
<comment type="caution">
    <text evidence="1">The sequence shown here is derived from an EMBL/GenBank/DDBJ whole genome shotgun (WGS) entry which is preliminary data.</text>
</comment>
<dbReference type="HOGENOM" id="CLU_2951065_0_0_0"/>